<dbReference type="Gene3D" id="1.10.1200.10">
    <property type="entry name" value="ACP-like"/>
    <property type="match status" value="2"/>
</dbReference>
<protein>
    <submittedName>
        <fullName evidence="4">Polyketide synthase</fullName>
    </submittedName>
</protein>
<evidence type="ECO:0000313" key="5">
    <source>
        <dbReference type="Proteomes" id="UP000076083"/>
    </source>
</evidence>
<organism evidence="4 5">
    <name type="scientific">Pseudomonas fluorescens</name>
    <dbReference type="NCBI Taxonomy" id="294"/>
    <lineage>
        <taxon>Bacteria</taxon>
        <taxon>Pseudomonadati</taxon>
        <taxon>Pseudomonadota</taxon>
        <taxon>Gammaproteobacteria</taxon>
        <taxon>Pseudomonadales</taxon>
        <taxon>Pseudomonadaceae</taxon>
        <taxon>Pseudomonas</taxon>
    </lineage>
</organism>
<dbReference type="RefSeq" id="WP_063321621.1">
    <property type="nucleotide sequence ID" value="NZ_CP015225.1"/>
</dbReference>
<dbReference type="InterPro" id="IPR036736">
    <property type="entry name" value="ACP-like_sf"/>
</dbReference>
<evidence type="ECO:0000256" key="2">
    <source>
        <dbReference type="ARBA" id="ARBA00022553"/>
    </source>
</evidence>
<dbReference type="PROSITE" id="PS50075">
    <property type="entry name" value="CARRIER"/>
    <property type="match status" value="1"/>
</dbReference>
<evidence type="ECO:0000313" key="4">
    <source>
        <dbReference type="EMBL" id="AMZ71048.1"/>
    </source>
</evidence>
<dbReference type="InterPro" id="IPR020806">
    <property type="entry name" value="PKS_PP-bd"/>
</dbReference>
<accession>A0A159ZXN3</accession>
<dbReference type="Proteomes" id="UP000076083">
    <property type="component" value="Chromosome"/>
</dbReference>
<reference evidence="5" key="1">
    <citation type="submission" date="2016-04" db="EMBL/GenBank/DDBJ databases">
        <authorList>
            <person name="Ray J."/>
            <person name="Price M."/>
            <person name="Deutschbauer A."/>
        </authorList>
    </citation>
    <scope>NUCLEOTIDE SEQUENCE [LARGE SCALE GENOMIC DNA]</scope>
    <source>
        <strain evidence="5">FW300-N2E2</strain>
    </source>
</reference>
<keyword evidence="1" id="KW-0596">Phosphopantetheine</keyword>
<reference evidence="4 5" key="2">
    <citation type="journal article" date="2018" name="Nature">
        <title>Mutant phenotypes for thousands of bacterial genes of unknown function.</title>
        <authorList>
            <person name="Price M.N."/>
            <person name="Wetmore K.M."/>
            <person name="Waters R.J."/>
            <person name="Callaghan M."/>
            <person name="Ray J."/>
            <person name="Liu H."/>
            <person name="Kuehl J.V."/>
            <person name="Melnyk R.A."/>
            <person name="Lamson J.S."/>
            <person name="Suh Y."/>
            <person name="Carlson H.K."/>
            <person name="Esquivel Z."/>
            <person name="Sadeeshkumar H."/>
            <person name="Chakraborty R."/>
            <person name="Zane G.M."/>
            <person name="Rubin B.E."/>
            <person name="Wall J.D."/>
            <person name="Visel A."/>
            <person name="Bristow J."/>
            <person name="Blow M.J."/>
            <person name="Arkin A.P."/>
            <person name="Deutschbauer A.M."/>
        </authorList>
    </citation>
    <scope>NUCLEOTIDE SEQUENCE [LARGE SCALE GENOMIC DNA]</scope>
    <source>
        <strain evidence="4 5">FW300-N2E2</strain>
    </source>
</reference>
<dbReference type="SUPFAM" id="SSF47336">
    <property type="entry name" value="ACP-like"/>
    <property type="match status" value="2"/>
</dbReference>
<dbReference type="GO" id="GO:0031177">
    <property type="term" value="F:phosphopantetheine binding"/>
    <property type="evidence" value="ECO:0007669"/>
    <property type="project" value="InterPro"/>
</dbReference>
<evidence type="ECO:0000256" key="1">
    <source>
        <dbReference type="ARBA" id="ARBA00022450"/>
    </source>
</evidence>
<gene>
    <name evidence="4" type="ORF">TK06_08005</name>
</gene>
<dbReference type="AlphaFoldDB" id="A0A159ZXN3"/>
<dbReference type="Pfam" id="PF00550">
    <property type="entry name" value="PP-binding"/>
    <property type="match status" value="2"/>
</dbReference>
<dbReference type="EMBL" id="CP015225">
    <property type="protein sequence ID" value="AMZ71048.1"/>
    <property type="molecule type" value="Genomic_DNA"/>
</dbReference>
<proteinExistence type="predicted"/>
<dbReference type="InterPro" id="IPR009081">
    <property type="entry name" value="PP-bd_ACP"/>
</dbReference>
<sequence length="366" mass="39461">MRLQLNDVVQEFIVSNGRIAHSYFSLSEKIIDSLCESNVAKEAILLRLLEQAETVTAHYFNAHQQVLEGVYANGTEAAVNQSVPVLEPVHLNPTILAPAPVVEAVEAVEETDALSYGQWLRAEISTVTGFQAQQIDFDQSFESLGIDSLGLVDIFESLAQHFPEKKDLTSQLFDAPTPTALLARLEADPQAPTVDVQAWVLDQLAAITGFTVEQIDPSQSYESLGLDSLVQLDFLESVVAMWPQLKAHSSELANAKLPQATIALIQAALADPTPQAAPGVEPSPATTDTQGREENLLLNALSPLIPDAAQSIDIQTSFAQLGLNGFAREALCQSMAQQCSASEFAGEALMSRRTPQDALSLLARLS</sequence>
<dbReference type="SMART" id="SM00823">
    <property type="entry name" value="PKS_PP"/>
    <property type="match status" value="1"/>
</dbReference>
<keyword evidence="2" id="KW-0597">Phosphoprotein</keyword>
<feature type="domain" description="Carrier" evidence="3">
    <location>
        <begin position="111"/>
        <end position="189"/>
    </location>
</feature>
<name>A0A159ZXN3_PSEFL</name>
<evidence type="ECO:0000259" key="3">
    <source>
        <dbReference type="PROSITE" id="PS50075"/>
    </source>
</evidence>